<evidence type="ECO:0000256" key="4">
    <source>
        <dbReference type="ARBA" id="ARBA00049426"/>
    </source>
</evidence>
<organism evidence="5 6">
    <name type="scientific">Liquidambar formosana</name>
    <name type="common">Formosan gum</name>
    <dbReference type="NCBI Taxonomy" id="63359"/>
    <lineage>
        <taxon>Eukaryota</taxon>
        <taxon>Viridiplantae</taxon>
        <taxon>Streptophyta</taxon>
        <taxon>Embryophyta</taxon>
        <taxon>Tracheophyta</taxon>
        <taxon>Spermatophyta</taxon>
        <taxon>Magnoliopsida</taxon>
        <taxon>eudicotyledons</taxon>
        <taxon>Gunneridae</taxon>
        <taxon>Pentapetalae</taxon>
        <taxon>Saxifragales</taxon>
        <taxon>Altingiaceae</taxon>
        <taxon>Liquidambar</taxon>
    </lineage>
</organism>
<dbReference type="InterPro" id="IPR008811">
    <property type="entry name" value="Glycosyl_hydrolases_36"/>
</dbReference>
<sequence>MTVGSGINVVDGRLVVLGNCILSDVHNNIVITPATGDALINGAFIGVKSDQMGSRRVFPVGKLGGLRFMCVFRFKLWWMTQRMGSCGQDIPIETQFLIVEGHDDSNFGEGSEDGAGKSALYTVFLPILEGDFRAVLQGNERNELEICLESGDPAVEGFEGSHLVFVAAGSDPFDVITNAVKTVEKHLQTFCHREKKKMPDMLNWFGWCTWDAFYTDVTADGVRQGLESLEKGGIPPKFVIIDDGWQSVGMDPTGTESKADNAANLLKIWNLNNFSGVVGVFNCQGAGWCRVGKRYLVHDEQPGTITGVIRAKDVNYLPRVSDDGWTGDTIIYSHLGGEVVYLPKDASWPITLKCREYEVFTVVPVKVLSNGATFAPIGLIKMFNSGGALAELKYEYERSATVGMKVRGCGTFGAYSSARPKRITVDSEEMEFDYEEKSGFVTLALSILEEELYLWNVTVEL</sequence>
<accession>A0AAP0R7F3</accession>
<keyword evidence="3" id="KW-0119">Carbohydrate metabolism</keyword>
<dbReference type="Gene3D" id="3.20.20.70">
    <property type="entry name" value="Aldolase class I"/>
    <property type="match status" value="1"/>
</dbReference>
<evidence type="ECO:0000256" key="1">
    <source>
        <dbReference type="ARBA" id="ARBA00007240"/>
    </source>
</evidence>
<dbReference type="InterPro" id="IPR013785">
    <property type="entry name" value="Aldolase_TIM"/>
</dbReference>
<evidence type="ECO:0000256" key="3">
    <source>
        <dbReference type="ARBA" id="ARBA00023277"/>
    </source>
</evidence>
<dbReference type="EMBL" id="JBBPBK010000015">
    <property type="protein sequence ID" value="KAK9268321.1"/>
    <property type="molecule type" value="Genomic_DNA"/>
</dbReference>
<comment type="similarity">
    <text evidence="1">Belongs to the glycosyl hydrolases 36 family.</text>
</comment>
<dbReference type="Pfam" id="PF05691">
    <property type="entry name" value="Raffinose_syn"/>
    <property type="match status" value="2"/>
</dbReference>
<dbReference type="EC" id="2.4.1.82" evidence="2"/>
<comment type="catalytic activity">
    <reaction evidence="4">
        <text>alpha-D-galactosyl-(1-&gt;3)-1D-myo-inositol + sucrose = raffinose + myo-inositol</text>
        <dbReference type="Rhea" id="RHEA:20161"/>
        <dbReference type="ChEBI" id="CHEBI:16634"/>
        <dbReference type="ChEBI" id="CHEBI:17268"/>
        <dbReference type="ChEBI" id="CHEBI:17505"/>
        <dbReference type="ChEBI" id="CHEBI:17992"/>
        <dbReference type="EC" id="2.4.1.82"/>
    </reaction>
</comment>
<proteinExistence type="inferred from homology"/>
<dbReference type="PANTHER" id="PTHR31268">
    <property type="match status" value="1"/>
</dbReference>
<protein>
    <recommendedName>
        <fullName evidence="2">galactinol--sucrose galactosyltransferase</fullName>
        <ecNumber evidence="2">2.4.1.82</ecNumber>
    </recommendedName>
</protein>
<dbReference type="Proteomes" id="UP001415857">
    <property type="component" value="Unassembled WGS sequence"/>
</dbReference>
<dbReference type="PANTHER" id="PTHR31268:SF29">
    <property type="entry name" value="GALACTINOL--SUCROSE GALACTOSYLTRANSFERASE 1-RELATED"/>
    <property type="match status" value="1"/>
</dbReference>
<dbReference type="SUPFAM" id="SSF51445">
    <property type="entry name" value="(Trans)glycosidases"/>
    <property type="match status" value="1"/>
</dbReference>
<keyword evidence="6" id="KW-1185">Reference proteome</keyword>
<dbReference type="InterPro" id="IPR017853">
    <property type="entry name" value="GH"/>
</dbReference>
<evidence type="ECO:0000256" key="2">
    <source>
        <dbReference type="ARBA" id="ARBA00012708"/>
    </source>
</evidence>
<gene>
    <name evidence="5" type="ORF">L1049_000069</name>
</gene>
<evidence type="ECO:0000313" key="6">
    <source>
        <dbReference type="Proteomes" id="UP001415857"/>
    </source>
</evidence>
<evidence type="ECO:0000313" key="5">
    <source>
        <dbReference type="EMBL" id="KAK9268321.1"/>
    </source>
</evidence>
<comment type="caution">
    <text evidence="5">The sequence shown here is derived from an EMBL/GenBank/DDBJ whole genome shotgun (WGS) entry which is preliminary data.</text>
</comment>
<dbReference type="GO" id="GO:0047274">
    <property type="term" value="F:galactinol-sucrose galactosyltransferase activity"/>
    <property type="evidence" value="ECO:0007669"/>
    <property type="project" value="UniProtKB-EC"/>
</dbReference>
<dbReference type="AlphaFoldDB" id="A0AAP0R7F3"/>
<reference evidence="5 6" key="1">
    <citation type="journal article" date="2024" name="Plant J.">
        <title>Genome sequences and population genomics reveal climatic adaptation and genomic divergence between two closely related sweetgum species.</title>
        <authorList>
            <person name="Xu W.Q."/>
            <person name="Ren C.Q."/>
            <person name="Zhang X.Y."/>
            <person name="Comes H.P."/>
            <person name="Liu X.H."/>
            <person name="Li Y.G."/>
            <person name="Kettle C.J."/>
            <person name="Jalonen R."/>
            <person name="Gaisberger H."/>
            <person name="Ma Y.Z."/>
            <person name="Qiu Y.X."/>
        </authorList>
    </citation>
    <scope>NUCLEOTIDE SEQUENCE [LARGE SCALE GENOMIC DNA]</scope>
    <source>
        <strain evidence="5">Hangzhou</strain>
    </source>
</reference>
<name>A0AAP0R7F3_LIQFO</name>